<protein>
    <submittedName>
        <fullName evidence="2">2-methoxy-6-polyprenyl-1,4-benzoquinol methylase, mitochondrial</fullName>
        <ecNumber evidence="2">2.1.1.163</ecNumber>
    </submittedName>
</protein>
<dbReference type="EC" id="2.1.1.163" evidence="2"/>
<gene>
    <name evidence="2" type="primary">COQ5_2</name>
    <name evidence="2" type="ORF">LMG32289_02215</name>
</gene>
<accession>A0ABM8WU16</accession>
<dbReference type="Pfam" id="PF13649">
    <property type="entry name" value="Methyltransf_25"/>
    <property type="match status" value="1"/>
</dbReference>
<dbReference type="InterPro" id="IPR050508">
    <property type="entry name" value="Methyltransf_Superfamily"/>
</dbReference>
<organism evidence="2 3">
    <name type="scientific">Cupriavidus pampae</name>
    <dbReference type="NCBI Taxonomy" id="659251"/>
    <lineage>
        <taxon>Bacteria</taxon>
        <taxon>Pseudomonadati</taxon>
        <taxon>Pseudomonadota</taxon>
        <taxon>Betaproteobacteria</taxon>
        <taxon>Burkholderiales</taxon>
        <taxon>Burkholderiaceae</taxon>
        <taxon>Cupriavidus</taxon>
    </lineage>
</organism>
<dbReference type="GO" id="GO:0043770">
    <property type="term" value="F:demethylmenaquinone methyltransferase activity"/>
    <property type="evidence" value="ECO:0007669"/>
    <property type="project" value="UniProtKB-EC"/>
</dbReference>
<dbReference type="EMBL" id="CAJZAG010000004">
    <property type="protein sequence ID" value="CAG9170980.1"/>
    <property type="molecule type" value="Genomic_DNA"/>
</dbReference>
<dbReference type="Proteomes" id="UP000706525">
    <property type="component" value="Unassembled WGS sequence"/>
</dbReference>
<dbReference type="InterPro" id="IPR041698">
    <property type="entry name" value="Methyltransf_25"/>
</dbReference>
<keyword evidence="2" id="KW-0808">Transferase</keyword>
<evidence type="ECO:0000313" key="2">
    <source>
        <dbReference type="EMBL" id="CAG9170980.1"/>
    </source>
</evidence>
<sequence length="263" mass="28395">MTQFAADSGTSLYERMGERTTQPFALRVLDGLGAIANRSVIDIAAGTGGLAVAAAERGAFVTATDVSAAMVKRAAERLLPFQGSRAQIEDFRALTIPDAQFDISISIFGVLAFAAWRQGIAEMARVTRRGGQIALAMWTHGDDCSPAHVMRRAFRNTFPERELWPADLFPLFSENSLTASAREAGLVGVEVQVATAEWCPFSSADVVRECDPMFKGFPGYSALVTHETVAMHKALAEAFQSYADAHGIIRLPTKAFVVHGRKA</sequence>
<evidence type="ECO:0000313" key="3">
    <source>
        <dbReference type="Proteomes" id="UP000706525"/>
    </source>
</evidence>
<keyword evidence="2" id="KW-0489">Methyltransferase</keyword>
<dbReference type="GO" id="GO:0032259">
    <property type="term" value="P:methylation"/>
    <property type="evidence" value="ECO:0007669"/>
    <property type="project" value="UniProtKB-KW"/>
</dbReference>
<feature type="domain" description="Methyltransferase" evidence="1">
    <location>
        <begin position="40"/>
        <end position="131"/>
    </location>
</feature>
<keyword evidence="3" id="KW-1185">Reference proteome</keyword>
<dbReference type="Gene3D" id="3.40.50.150">
    <property type="entry name" value="Vaccinia Virus protein VP39"/>
    <property type="match status" value="1"/>
</dbReference>
<proteinExistence type="predicted"/>
<dbReference type="PANTHER" id="PTHR42912">
    <property type="entry name" value="METHYLTRANSFERASE"/>
    <property type="match status" value="1"/>
</dbReference>
<comment type="caution">
    <text evidence="2">The sequence shown here is derived from an EMBL/GenBank/DDBJ whole genome shotgun (WGS) entry which is preliminary data.</text>
</comment>
<reference evidence="2 3" key="1">
    <citation type="submission" date="2021-08" db="EMBL/GenBank/DDBJ databases">
        <authorList>
            <person name="Peeters C."/>
        </authorList>
    </citation>
    <scope>NUCLEOTIDE SEQUENCE [LARGE SCALE GENOMIC DNA]</scope>
    <source>
        <strain evidence="2 3">LMG 32289</strain>
    </source>
</reference>
<name>A0ABM8WU16_9BURK</name>
<dbReference type="RefSeq" id="WP_223987375.1">
    <property type="nucleotide sequence ID" value="NZ_CAJZAG010000004.1"/>
</dbReference>
<dbReference type="InterPro" id="IPR029063">
    <property type="entry name" value="SAM-dependent_MTases_sf"/>
</dbReference>
<evidence type="ECO:0000259" key="1">
    <source>
        <dbReference type="Pfam" id="PF13649"/>
    </source>
</evidence>
<dbReference type="CDD" id="cd02440">
    <property type="entry name" value="AdoMet_MTases"/>
    <property type="match status" value="1"/>
</dbReference>
<dbReference type="SUPFAM" id="SSF53335">
    <property type="entry name" value="S-adenosyl-L-methionine-dependent methyltransferases"/>
    <property type="match status" value="1"/>
</dbReference>